<sequence length="338" mass="37107">MSVEVRSSFALTSSPHSIEQLQPASGLGRAVARDMRDEAGAGSAEFSASASVSASNVAGVDSPPNSDDVDVAEVPAVLGLADEPTVKLRPLSWLRSNDPDRDLAVLRDAAAVGVADDVMGSLEADEELCQALRLRGPDSKFCATVRDRLIAQCQPVVEAWLRSGAFFVRSAEIDRPVGEAEKFSFDEIEDLASEIVFHAATRFFNYGVFGKEWSCDGGASLKTYFLNGCTREFANVFRKWKRRKLGWEGVLVAPELDQIAESATCDASLYRVDNTDVLRRILERLHTMERTVLYWHYGLCYTYAEIASFLGLDAGTVMTISARAMRKARKEELDEGSE</sequence>
<dbReference type="RefSeq" id="WP_319970316.1">
    <property type="nucleotide sequence ID" value="NZ_JAXAVW010000033.1"/>
</dbReference>
<keyword evidence="4" id="KW-0804">Transcription</keyword>
<proteinExistence type="inferred from homology"/>
<reference evidence="7 8" key="2">
    <citation type="submission" date="2023-11" db="EMBL/GenBank/DDBJ databases">
        <authorList>
            <person name="Lara A.C."/>
            <person name="Chronakova A."/>
        </authorList>
    </citation>
    <scope>NUCLEOTIDE SEQUENCE [LARGE SCALE GENOMIC DNA]</scope>
    <source>
        <strain evidence="7 8">BCCO 10_0856</strain>
    </source>
</reference>
<dbReference type="InterPro" id="IPR013324">
    <property type="entry name" value="RNA_pol_sigma_r3/r4-like"/>
</dbReference>
<organism evidence="7 8">
    <name type="scientific">Lentzea miocenica</name>
    <dbReference type="NCBI Taxonomy" id="3095431"/>
    <lineage>
        <taxon>Bacteria</taxon>
        <taxon>Bacillati</taxon>
        <taxon>Actinomycetota</taxon>
        <taxon>Actinomycetes</taxon>
        <taxon>Pseudonocardiales</taxon>
        <taxon>Pseudonocardiaceae</taxon>
        <taxon>Lentzea</taxon>
    </lineage>
</organism>
<evidence type="ECO:0000256" key="5">
    <source>
        <dbReference type="SAM" id="MobiDB-lite"/>
    </source>
</evidence>
<accession>A0ABU4TAV2</accession>
<gene>
    <name evidence="7" type="ORF">SK803_34220</name>
</gene>
<comment type="similarity">
    <text evidence="1">Belongs to the sigma-70 factor family. ECF subfamily.</text>
</comment>
<evidence type="ECO:0000256" key="1">
    <source>
        <dbReference type="ARBA" id="ARBA00010641"/>
    </source>
</evidence>
<evidence type="ECO:0000256" key="2">
    <source>
        <dbReference type="ARBA" id="ARBA00023015"/>
    </source>
</evidence>
<evidence type="ECO:0000256" key="4">
    <source>
        <dbReference type="ARBA" id="ARBA00023163"/>
    </source>
</evidence>
<dbReference type="InterPro" id="IPR036388">
    <property type="entry name" value="WH-like_DNA-bd_sf"/>
</dbReference>
<name>A0ABU4TAV2_9PSEU</name>
<feature type="domain" description="RNA polymerase sigma factor 70 region 4 type 2" evidence="6">
    <location>
        <begin position="277"/>
        <end position="327"/>
    </location>
</feature>
<evidence type="ECO:0000256" key="3">
    <source>
        <dbReference type="ARBA" id="ARBA00023082"/>
    </source>
</evidence>
<dbReference type="Pfam" id="PF08281">
    <property type="entry name" value="Sigma70_r4_2"/>
    <property type="match status" value="1"/>
</dbReference>
<dbReference type="EMBL" id="JAXAVW010000033">
    <property type="protein sequence ID" value="MDX8035293.1"/>
    <property type="molecule type" value="Genomic_DNA"/>
</dbReference>
<keyword evidence="3" id="KW-0731">Sigma factor</keyword>
<protein>
    <submittedName>
        <fullName evidence="7">RNA polymerase sigma factor</fullName>
    </submittedName>
</protein>
<evidence type="ECO:0000313" key="8">
    <source>
        <dbReference type="Proteomes" id="UP001285521"/>
    </source>
</evidence>
<reference evidence="7 8" key="1">
    <citation type="submission" date="2023-11" db="EMBL/GenBank/DDBJ databases">
        <title>Lentzea sokolovensis, sp. nov., Lentzea kristufkii, sp. nov., and Lentzea miocenensis, sp. nov., rare actinobacteria from Sokolov Coal Basin, Miocene lacustrine sediment, Czech Republic.</title>
        <authorList>
            <person name="Lara A."/>
            <person name="Kotroba L."/>
            <person name="Nouioui I."/>
            <person name="Neumann-Schaal M."/>
            <person name="Mast Y."/>
            <person name="Chronakova A."/>
        </authorList>
    </citation>
    <scope>NUCLEOTIDE SEQUENCE [LARGE SCALE GENOMIC DNA]</scope>
    <source>
        <strain evidence="7 8">BCCO 10_0856</strain>
    </source>
</reference>
<keyword evidence="2" id="KW-0805">Transcription regulation</keyword>
<evidence type="ECO:0000313" key="7">
    <source>
        <dbReference type="EMBL" id="MDX8035293.1"/>
    </source>
</evidence>
<comment type="caution">
    <text evidence="7">The sequence shown here is derived from an EMBL/GenBank/DDBJ whole genome shotgun (WGS) entry which is preliminary data.</text>
</comment>
<dbReference type="CDD" id="cd06171">
    <property type="entry name" value="Sigma70_r4"/>
    <property type="match status" value="1"/>
</dbReference>
<dbReference type="Gene3D" id="1.10.10.10">
    <property type="entry name" value="Winged helix-like DNA-binding domain superfamily/Winged helix DNA-binding domain"/>
    <property type="match status" value="1"/>
</dbReference>
<feature type="region of interest" description="Disordered" evidence="5">
    <location>
        <begin position="1"/>
        <end position="48"/>
    </location>
</feature>
<dbReference type="Proteomes" id="UP001285521">
    <property type="component" value="Unassembled WGS sequence"/>
</dbReference>
<evidence type="ECO:0000259" key="6">
    <source>
        <dbReference type="Pfam" id="PF08281"/>
    </source>
</evidence>
<dbReference type="SUPFAM" id="SSF88659">
    <property type="entry name" value="Sigma3 and sigma4 domains of RNA polymerase sigma factors"/>
    <property type="match status" value="1"/>
</dbReference>
<keyword evidence="8" id="KW-1185">Reference proteome</keyword>
<dbReference type="InterPro" id="IPR013249">
    <property type="entry name" value="RNA_pol_sigma70_r4_t2"/>
</dbReference>
<feature type="compositionally biased region" description="Polar residues" evidence="5">
    <location>
        <begin position="9"/>
        <end position="23"/>
    </location>
</feature>